<dbReference type="AlphaFoldDB" id="A0A1Q3DJU4"/>
<comment type="caution">
    <text evidence="3">The sequence shown here is derived from an EMBL/GenBank/DDBJ whole genome shotgun (WGS) entry which is preliminary data.</text>
</comment>
<feature type="non-terminal residue" evidence="3">
    <location>
        <position position="127"/>
    </location>
</feature>
<dbReference type="EMBL" id="BDDD01010119">
    <property type="protein sequence ID" value="GAV92498.1"/>
    <property type="molecule type" value="Genomic_DNA"/>
</dbReference>
<evidence type="ECO:0000313" key="4">
    <source>
        <dbReference type="Proteomes" id="UP000187406"/>
    </source>
</evidence>
<proteinExistence type="predicted"/>
<protein>
    <submittedName>
        <fullName evidence="3">Uncharacterized protein</fullName>
    </submittedName>
</protein>
<evidence type="ECO:0000313" key="3">
    <source>
        <dbReference type="EMBL" id="GAV92498.1"/>
    </source>
</evidence>
<evidence type="ECO:0000313" key="2">
    <source>
        <dbReference type="EMBL" id="GAV78951.1"/>
    </source>
</evidence>
<feature type="region of interest" description="Disordered" evidence="1">
    <location>
        <begin position="1"/>
        <end position="44"/>
    </location>
</feature>
<reference evidence="4" key="1">
    <citation type="submission" date="2016-04" db="EMBL/GenBank/DDBJ databases">
        <title>Cephalotus genome sequencing.</title>
        <authorList>
            <person name="Fukushima K."/>
            <person name="Hasebe M."/>
            <person name="Fang X."/>
        </authorList>
    </citation>
    <scope>NUCLEOTIDE SEQUENCE [LARGE SCALE GENOMIC DNA]</scope>
    <source>
        <strain evidence="4">cv. St1</strain>
    </source>
</reference>
<accession>A0A1Q3DJU4</accession>
<organism evidence="3 4">
    <name type="scientific">Cephalotus follicularis</name>
    <name type="common">Albany pitcher plant</name>
    <dbReference type="NCBI Taxonomy" id="3775"/>
    <lineage>
        <taxon>Eukaryota</taxon>
        <taxon>Viridiplantae</taxon>
        <taxon>Streptophyta</taxon>
        <taxon>Embryophyta</taxon>
        <taxon>Tracheophyta</taxon>
        <taxon>Spermatophyta</taxon>
        <taxon>Magnoliopsida</taxon>
        <taxon>eudicotyledons</taxon>
        <taxon>Gunneridae</taxon>
        <taxon>Pentapetalae</taxon>
        <taxon>rosids</taxon>
        <taxon>fabids</taxon>
        <taxon>Oxalidales</taxon>
        <taxon>Cephalotaceae</taxon>
        <taxon>Cephalotus</taxon>
    </lineage>
</organism>
<dbReference type="EMBL" id="BDDD01001892">
    <property type="protein sequence ID" value="GAV78951.1"/>
    <property type="molecule type" value="Genomic_DNA"/>
</dbReference>
<evidence type="ECO:0000256" key="1">
    <source>
        <dbReference type="SAM" id="MobiDB-lite"/>
    </source>
</evidence>
<keyword evidence="4" id="KW-1185">Reference proteome</keyword>
<feature type="compositionally biased region" description="Basic residues" evidence="1">
    <location>
        <begin position="18"/>
        <end position="44"/>
    </location>
</feature>
<reference evidence="3" key="2">
    <citation type="journal article" date="2017" name="Nat. Ecol. Evol.">
        <title>Genome of the pitcher plant Cephalotus reveals genetic changes associated with carnivory.</title>
        <authorList>
            <person name="Fukushima K."/>
            <person name="Fang X."/>
            <person name="Alvarez-Ponce D."/>
            <person name="Cai H."/>
            <person name="Carretero-Paulet L."/>
            <person name="Chen C."/>
            <person name="Chang T."/>
            <person name="Farr K.M."/>
            <person name="Fujita T."/>
            <person name="Hiwatashi Y."/>
            <person name="Hoshi Y."/>
            <person name="Imai T."/>
            <person name="Kasahara M."/>
            <person name="Librado P."/>
            <person name="Mao L."/>
            <person name="Mori H."/>
            <person name="Nishiyama T."/>
            <person name="Nozawa M."/>
            <person name="Palfalvi G."/>
            <person name="Pollard S.T."/>
            <person name="Rozas J."/>
            <person name="Sanchez-Gracia A."/>
            <person name="Sankoff D."/>
            <person name="Shibata T.F."/>
            <person name="Shigenobu S."/>
            <person name="Sumikawa N."/>
            <person name="Uzawa T."/>
            <person name="Xie M."/>
            <person name="Zheng C."/>
            <person name="Pollock D.D."/>
            <person name="Albert V.A."/>
            <person name="Li S."/>
            <person name="Hasebe M."/>
        </authorList>
    </citation>
    <scope>NUCLEOTIDE SEQUENCE</scope>
    <source>
        <strain evidence="3">St1</strain>
    </source>
</reference>
<gene>
    <name evidence="2" type="ORF">CFOL_v3_22416</name>
    <name evidence="3" type="ORF">CFOL_v3_35877</name>
</gene>
<sequence>LSNLSTSDEADEHQLSINKRRQPKPKPNKQRKKKKRKNIHKRKRELNYKTMRFTSLEALLNKFNPGSESHDRVLQNAWLKEEVSDLRRMHTDLQIGSPYISSLKELEEVPCNTSRLGAELSNQSISA</sequence>
<name>A0A1Q3DJU4_CEPFO</name>
<dbReference type="OrthoDB" id="551672at2759"/>
<feature type="non-terminal residue" evidence="3">
    <location>
        <position position="1"/>
    </location>
</feature>
<dbReference type="Proteomes" id="UP000187406">
    <property type="component" value="Unassembled WGS sequence"/>
</dbReference>